<accession>A0ABZ0GIQ2</accession>
<organism evidence="2 3">
    <name type="scientific">Thalassotalea fonticola</name>
    <dbReference type="NCBI Taxonomy" id="3065649"/>
    <lineage>
        <taxon>Bacteria</taxon>
        <taxon>Pseudomonadati</taxon>
        <taxon>Pseudomonadota</taxon>
        <taxon>Gammaproteobacteria</taxon>
        <taxon>Alteromonadales</taxon>
        <taxon>Colwelliaceae</taxon>
        <taxon>Thalassotalea</taxon>
    </lineage>
</organism>
<name>A0ABZ0GIQ2_9GAMM</name>
<dbReference type="PROSITE" id="PS51257">
    <property type="entry name" value="PROKAR_LIPOPROTEIN"/>
    <property type="match status" value="1"/>
</dbReference>
<evidence type="ECO:0000313" key="2">
    <source>
        <dbReference type="EMBL" id="WOH35756.1"/>
    </source>
</evidence>
<dbReference type="EMBL" id="CP136600">
    <property type="protein sequence ID" value="WOH35756.1"/>
    <property type="molecule type" value="Genomic_DNA"/>
</dbReference>
<feature type="signal peptide" evidence="1">
    <location>
        <begin position="1"/>
        <end position="17"/>
    </location>
</feature>
<gene>
    <name evidence="2" type="ORF">RI844_10210</name>
</gene>
<keyword evidence="3" id="KW-1185">Reference proteome</keyword>
<proteinExistence type="predicted"/>
<reference evidence="2 3" key="1">
    <citation type="submission" date="2023-09" db="EMBL/GenBank/DDBJ databases">
        <authorList>
            <person name="Qi X."/>
        </authorList>
    </citation>
    <scope>NUCLEOTIDE SEQUENCE [LARGE SCALE GENOMIC DNA]</scope>
    <source>
        <strain evidence="2 3">S1-1</strain>
    </source>
</reference>
<evidence type="ECO:0008006" key="4">
    <source>
        <dbReference type="Google" id="ProtNLM"/>
    </source>
</evidence>
<evidence type="ECO:0000256" key="1">
    <source>
        <dbReference type="SAM" id="SignalP"/>
    </source>
</evidence>
<dbReference type="Proteomes" id="UP001301442">
    <property type="component" value="Chromosome"/>
</dbReference>
<dbReference type="RefSeq" id="WP_348394572.1">
    <property type="nucleotide sequence ID" value="NZ_CP136600.1"/>
</dbReference>
<feature type="chain" id="PRO_5045663008" description="Lipoprotein" evidence="1">
    <location>
        <begin position="18"/>
        <end position="446"/>
    </location>
</feature>
<evidence type="ECO:0000313" key="3">
    <source>
        <dbReference type="Proteomes" id="UP001301442"/>
    </source>
</evidence>
<protein>
    <recommendedName>
        <fullName evidence="4">Lipoprotein</fullName>
    </recommendedName>
</protein>
<keyword evidence="1" id="KW-0732">Signal</keyword>
<sequence length="446" mass="49844">MSKFIPFSALASVFLLASCGSGGGGSNDDTNKPPATYQFTLQSLIKNSCGDTSSYADTKVFLQDENWQVLSEHQANSEGLVEITSANEKINITVLANYKGDNGIESYQAVSYYQVDTDVKATYYATHSDKLDNSTCECTTQDVVLSHINSNTILGALSSAKFESFELVDGVTTTFKQVESCRIKGQEWTEHSFAVYDEEEGFVGFHQDYTATDNGTWEVYDNGSGIAVSFNRKDMDMTTSQIFNQTRHFTKTSEAETNEAIIFENHKFDGNTVHSASADFIFKEESSPFGSVSLKSRETVFSQDYNDSLAVKPSENDENIDYITWAEIEASGAYDYSKVSKHDMAVISYVFDAKNPETQLDMPVLWTSYGPIEGQLPMNTLLPGFEDVIDGDTDVDATKVNLLRHYSFDNYQDYINYYTNIGHADVNQQMDKTDDTVHQYFVELVK</sequence>